<organism evidence="2">
    <name type="scientific">Antonospora locustae</name>
    <name type="common">Microsporidian parasite</name>
    <name type="synonym">Nosema locustae</name>
    <dbReference type="NCBI Taxonomy" id="278021"/>
    <lineage>
        <taxon>Eukaryota</taxon>
        <taxon>Fungi</taxon>
        <taxon>Fungi incertae sedis</taxon>
        <taxon>Microsporidia</taxon>
        <taxon>Antonospora</taxon>
    </lineage>
</organism>
<evidence type="ECO:0000313" key="2">
    <source>
        <dbReference type="EMBL" id="AAT12339.1"/>
    </source>
</evidence>
<dbReference type="Gene3D" id="1.10.8.270">
    <property type="entry name" value="putative rabgap domain of human tbc1 domain family member 14 like domains"/>
    <property type="match status" value="1"/>
</dbReference>
<accession>Q6E6E8</accession>
<evidence type="ECO:0000259" key="1">
    <source>
        <dbReference type="PROSITE" id="PS50086"/>
    </source>
</evidence>
<dbReference type="GO" id="GO:0005096">
    <property type="term" value="F:GTPase activator activity"/>
    <property type="evidence" value="ECO:0007669"/>
    <property type="project" value="TreeGrafter"/>
</dbReference>
<dbReference type="SUPFAM" id="SSF47923">
    <property type="entry name" value="Ypt/Rab-GAP domain of gyp1p"/>
    <property type="match status" value="2"/>
</dbReference>
<sequence>LREVSYGGIPTRYRAATWRVLLGTLGLNVKNMQKSVETKNIKYLRSMLRVDAADVSSSSIEISEHMYTKTNSCGGDVQHTGIAERSPLFKTKEALSDRKSLRICRKHRHQIDIDIRRLSCTQRTFLQTDISFLFQNILTVFAIRRPAIGYVQGMADILSPFIRLFCMEDADTAESSAFYAFSKFIDIVQANFIEGQPGIRCSISNLEKAVAKADPELFGKLKSAGIKTHMYAFRWFNCFFVREFDIENVYLLLDTIFAHGDPNRYAVFFGAALLISDRSVILCSSFEDILLFLQSLPCRKRTLHDMDMLFRLARLWKATRKSRLMLIAP</sequence>
<feature type="domain" description="Rab-GAP TBC" evidence="1">
    <location>
        <begin position="8"/>
        <end position="260"/>
    </location>
</feature>
<dbReference type="AlphaFoldDB" id="Q6E6E8"/>
<dbReference type="SMART" id="SM00164">
    <property type="entry name" value="TBC"/>
    <property type="match status" value="1"/>
</dbReference>
<dbReference type="PANTHER" id="PTHR22957:SF26">
    <property type="entry name" value="LD44506P"/>
    <property type="match status" value="1"/>
</dbReference>
<feature type="non-terminal residue" evidence="2">
    <location>
        <position position="1"/>
    </location>
</feature>
<proteinExistence type="predicted"/>
<dbReference type="Pfam" id="PF00566">
    <property type="entry name" value="RabGAP-TBC"/>
    <property type="match status" value="1"/>
</dbReference>
<dbReference type="PROSITE" id="PS50086">
    <property type="entry name" value="TBC_RABGAP"/>
    <property type="match status" value="1"/>
</dbReference>
<dbReference type="InterPro" id="IPR035969">
    <property type="entry name" value="Rab-GAP_TBC_sf"/>
</dbReference>
<dbReference type="Gene3D" id="1.10.472.80">
    <property type="entry name" value="Ypt/Rab-GAP domain of gyp1p, domain 3"/>
    <property type="match status" value="1"/>
</dbReference>
<dbReference type="PANTHER" id="PTHR22957">
    <property type="entry name" value="TBC1 DOMAIN FAMILY MEMBER GTPASE-ACTIVATING PROTEIN"/>
    <property type="match status" value="1"/>
</dbReference>
<protein>
    <recommendedName>
        <fullName evidence="1">Rab-GAP TBC domain-containing protein</fullName>
    </recommendedName>
</protein>
<dbReference type="EMBL" id="AY548896">
    <property type="protein sequence ID" value="AAT12339.1"/>
    <property type="molecule type" value="Genomic_DNA"/>
</dbReference>
<dbReference type="InterPro" id="IPR000195">
    <property type="entry name" value="Rab-GAP-TBC_dom"/>
</dbReference>
<reference evidence="2" key="1">
    <citation type="journal article" date="2004" name="Curr. Biol.">
        <title>Genome compaction and stability in microsporidian intracellular parasites.</title>
        <authorList>
            <person name="Slamovits C.H."/>
            <person name="Fast N.M."/>
            <person name="Law J.S."/>
            <person name="Keeling P.J."/>
        </authorList>
    </citation>
    <scope>NUCLEOTIDE SEQUENCE</scope>
</reference>
<name>Q6E6E8_ANTLO</name>